<gene>
    <name evidence="4" type="ORF">DFA_10234</name>
</gene>
<dbReference type="PROSITE" id="PS01186">
    <property type="entry name" value="EGF_2"/>
    <property type="match status" value="1"/>
</dbReference>
<evidence type="ECO:0000256" key="1">
    <source>
        <dbReference type="ARBA" id="ARBA00022737"/>
    </source>
</evidence>
<evidence type="ECO:0000256" key="2">
    <source>
        <dbReference type="SAM" id="Phobius"/>
    </source>
</evidence>
<name>F4Q9N0_CACFS</name>
<dbReference type="PANTHER" id="PTHR46708:SF2">
    <property type="entry name" value="FIBRONECTIN TYPE-III DOMAIN-CONTAINING PROTEIN"/>
    <property type="match status" value="1"/>
</dbReference>
<dbReference type="OrthoDB" id="9998912at2759"/>
<keyword evidence="2" id="KW-0812">Transmembrane</keyword>
<feature type="domain" description="Fibronectin type-III" evidence="3">
    <location>
        <begin position="777"/>
        <end position="877"/>
    </location>
</feature>
<accession>F4Q9N0</accession>
<dbReference type="Gene3D" id="2.60.40.10">
    <property type="entry name" value="Immunoglobulins"/>
    <property type="match status" value="2"/>
</dbReference>
<dbReference type="PROSITE" id="PS50853">
    <property type="entry name" value="FN3"/>
    <property type="match status" value="3"/>
</dbReference>
<dbReference type="InterPro" id="IPR036116">
    <property type="entry name" value="FN3_sf"/>
</dbReference>
<dbReference type="InterPro" id="IPR054484">
    <property type="entry name" value="ComC_SSD"/>
</dbReference>
<dbReference type="Pfam" id="PF23106">
    <property type="entry name" value="EGF_Teneurin"/>
    <property type="match status" value="1"/>
</dbReference>
<keyword evidence="5" id="KW-1185">Reference proteome</keyword>
<dbReference type="EMBL" id="GL883026">
    <property type="protein sequence ID" value="EGG15399.1"/>
    <property type="molecule type" value="Genomic_DNA"/>
</dbReference>
<dbReference type="SUPFAM" id="SSF49265">
    <property type="entry name" value="Fibronectin type III"/>
    <property type="match status" value="2"/>
</dbReference>
<dbReference type="Pfam" id="PF22933">
    <property type="entry name" value="ComC_SSD"/>
    <property type="match status" value="1"/>
</dbReference>
<dbReference type="STRING" id="1054147.F4Q9N0"/>
<dbReference type="InterPro" id="IPR000742">
    <property type="entry name" value="EGF"/>
</dbReference>
<dbReference type="GeneID" id="14867096"/>
<keyword evidence="2" id="KW-1133">Transmembrane helix</keyword>
<dbReference type="KEGG" id="dfa:DFA_10234"/>
<dbReference type="Proteomes" id="UP000007797">
    <property type="component" value="Unassembled WGS sequence"/>
</dbReference>
<keyword evidence="1" id="KW-0677">Repeat</keyword>
<organism evidence="4 5">
    <name type="scientific">Cavenderia fasciculata</name>
    <name type="common">Slime mold</name>
    <name type="synonym">Dictyostelium fasciculatum</name>
    <dbReference type="NCBI Taxonomy" id="261658"/>
    <lineage>
        <taxon>Eukaryota</taxon>
        <taxon>Amoebozoa</taxon>
        <taxon>Evosea</taxon>
        <taxon>Eumycetozoa</taxon>
        <taxon>Dictyostelia</taxon>
        <taxon>Acytosteliales</taxon>
        <taxon>Cavenderiaceae</taxon>
        <taxon>Cavenderia</taxon>
    </lineage>
</organism>
<evidence type="ECO:0000313" key="5">
    <source>
        <dbReference type="Proteomes" id="UP000007797"/>
    </source>
</evidence>
<dbReference type="RefSeq" id="XP_004354141.1">
    <property type="nucleotide sequence ID" value="XM_004354089.1"/>
</dbReference>
<keyword evidence="2" id="KW-0472">Membrane</keyword>
<proteinExistence type="predicted"/>
<evidence type="ECO:0000259" key="3">
    <source>
        <dbReference type="PROSITE" id="PS50853"/>
    </source>
</evidence>
<dbReference type="PROSITE" id="PS00022">
    <property type="entry name" value="EGF_1"/>
    <property type="match status" value="1"/>
</dbReference>
<feature type="transmembrane region" description="Helical" evidence="2">
    <location>
        <begin position="1191"/>
        <end position="1215"/>
    </location>
</feature>
<dbReference type="AlphaFoldDB" id="F4Q9N0"/>
<evidence type="ECO:0000313" key="4">
    <source>
        <dbReference type="EMBL" id="EGG15399.1"/>
    </source>
</evidence>
<reference evidence="5" key="1">
    <citation type="journal article" date="2011" name="Genome Res.">
        <title>Phylogeny-wide analysis of social amoeba genomes highlights ancient origins for complex intercellular communication.</title>
        <authorList>
            <person name="Heidel A.J."/>
            <person name="Lawal H.M."/>
            <person name="Felder M."/>
            <person name="Schilde C."/>
            <person name="Helps N.R."/>
            <person name="Tunggal B."/>
            <person name="Rivero F."/>
            <person name="John U."/>
            <person name="Schleicher M."/>
            <person name="Eichinger L."/>
            <person name="Platzer M."/>
            <person name="Noegel A.A."/>
            <person name="Schaap P."/>
            <person name="Gloeckner G."/>
        </authorList>
    </citation>
    <scope>NUCLEOTIDE SEQUENCE [LARGE SCALE GENOMIC DNA]</scope>
    <source>
        <strain evidence="5">SH3</strain>
    </source>
</reference>
<protein>
    <recommendedName>
        <fullName evidence="3">Fibronectin type-III domain-containing protein</fullName>
    </recommendedName>
</protein>
<sequence length="1239" mass="132807">MPSIVKLSFENQDILNYVTGQCYIKPSGSFKIEVSGGSIVRSLYANDYCSGAPEITKSVAKDVCDDGNLEAPTYIRYVSAPVYPTPGFNYYEHYISNCNADEPNSARVLVADNLFLNCVSNDELTAGLYVSAATDSQLEMNIYSPAGCSMGGTMVYTKACQLNAGGVTRAQRVTAIFSLTPSYYVSGSQIIVTSVTSNYPNSPSRYNFFYYNGGWQLVCQAALTCTISGIPQSTGLRVELFGQPVIGGIPSWETATNQINLPATMNSLSLISYTTKQATISYSGTYVSNYVFSLNGGAHSGCPSQTTCVISGSPGQRLDIGVAAQNAAGVSAYQYTSVTLYQSVSIPTITSISSTTNSVSLSWSASLYGVPGLTTYTVKFNGITFTPCQSITSLSCTVTGLAIGTSYTMTVTATNDGTSVNGPGTPISTFAALSDPSITASTTKTKSITVTYAPNGGDSSKGYTWVVLRNGQQVYSGSNTQTVVTGLSPNTAYTIRVQCTNDGTTKFVETSLTTVLSIHTPSITLSNVLTKTMLATFGVGGGGVVGDTRYTVTLNGSPTTCTSQTTTTCSLTGLTPNTLYTVSVSISNDGDSLSKDAQATTVKAVNTPTLALSSITTKSMIATYGSSDGVVGSTRYTVSINGTNQVGCINVATTTCTLINLVHNTYYLVRVTVTNNGDTILSEKVQPTWKDVSQPLVQITQVKSGVLIEYSSTDGIPNQTVYQVYVNNALQESCPTTTAASCLYSTFSPGDSLNIRVVATNDDDTQTTTSTFYTYTYPSQVQIANNTLVNDISINWTSSTGGFPKASSYSAFISFDGVHFILDTPNCQNITVDPMECHFSGLVSDTNYFIRVSVINTDFEWVNTTIETRTLRDTPKSFICQSASDCSNNGECLQGSCECNAGWNGLICNAPKPTDQQDVIVKPVQDKPLLEVTINGVSYEFSLVTITEKTMDDESAFIMSLANETWALDSSQTNITVNHPIDQSQLIKNQWTYSLLNTSDDYSISIVFILYEKKHDNVDGSMTNSTLDTYPYEFAGDTFNVKYGSLKYSLKIKKWNFKSVLNTLEISTTLSTPKDNCGNTKSAAGGQLPTITNTNEKTTLITLGNEKEEHHVFGKLINRALLDSIPKKIYYKTVEPTDPSSSSSDHYSLLTLVPYFSKDADLDPDFSLLLQTNMDGTVNLNDCSGSNAKNLGLIVGLSVGLISAAGIGIGSTIYFKKLKLQRQLIAKLNAKLSRTTTPA</sequence>
<dbReference type="Pfam" id="PF00041">
    <property type="entry name" value="fn3"/>
    <property type="match status" value="1"/>
</dbReference>
<dbReference type="InterPro" id="IPR003961">
    <property type="entry name" value="FN3_dom"/>
</dbReference>
<dbReference type="InterPro" id="IPR050991">
    <property type="entry name" value="ECM_Regulatory_Proteins"/>
</dbReference>
<dbReference type="SMART" id="SM00060">
    <property type="entry name" value="FN3"/>
    <property type="match status" value="6"/>
</dbReference>
<feature type="domain" description="Fibronectin type-III" evidence="3">
    <location>
        <begin position="436"/>
        <end position="523"/>
    </location>
</feature>
<feature type="domain" description="Fibronectin type-III" evidence="3">
    <location>
        <begin position="343"/>
        <end position="435"/>
    </location>
</feature>
<dbReference type="CDD" id="cd00063">
    <property type="entry name" value="FN3"/>
    <property type="match status" value="1"/>
</dbReference>
<dbReference type="PANTHER" id="PTHR46708">
    <property type="entry name" value="TENASCIN"/>
    <property type="match status" value="1"/>
</dbReference>
<dbReference type="CDD" id="cd00054">
    <property type="entry name" value="EGF_CA"/>
    <property type="match status" value="1"/>
</dbReference>
<dbReference type="InterPro" id="IPR013783">
    <property type="entry name" value="Ig-like_fold"/>
</dbReference>